<accession>A0A845A7R7</accession>
<gene>
    <name evidence="2" type="ORF">GRI39_05860</name>
</gene>
<sequence>MSKKIPSGLTGTAAIAGAVGSAAIAAAILYATKRKEKQAPKLTGPKGESPETD</sequence>
<dbReference type="GO" id="GO:0016853">
    <property type="term" value="F:isomerase activity"/>
    <property type="evidence" value="ECO:0007669"/>
    <property type="project" value="UniProtKB-KW"/>
</dbReference>
<evidence type="ECO:0000256" key="1">
    <source>
        <dbReference type="SAM" id="Phobius"/>
    </source>
</evidence>
<dbReference type="RefSeq" id="WP_160738786.1">
    <property type="nucleotide sequence ID" value="NZ_WTYQ01000002.1"/>
</dbReference>
<name>A0A845A7R7_9SPHN</name>
<keyword evidence="3" id="KW-1185">Reference proteome</keyword>
<dbReference type="Proteomes" id="UP000460561">
    <property type="component" value="Unassembled WGS sequence"/>
</dbReference>
<evidence type="ECO:0000313" key="3">
    <source>
        <dbReference type="Proteomes" id="UP000460561"/>
    </source>
</evidence>
<feature type="transmembrane region" description="Helical" evidence="1">
    <location>
        <begin position="12"/>
        <end position="31"/>
    </location>
</feature>
<organism evidence="2 3">
    <name type="scientific">Altericroceibacterium indicum</name>
    <dbReference type="NCBI Taxonomy" id="374177"/>
    <lineage>
        <taxon>Bacteria</taxon>
        <taxon>Pseudomonadati</taxon>
        <taxon>Pseudomonadota</taxon>
        <taxon>Alphaproteobacteria</taxon>
        <taxon>Sphingomonadales</taxon>
        <taxon>Erythrobacteraceae</taxon>
        <taxon>Altericroceibacterium</taxon>
    </lineage>
</organism>
<keyword evidence="1" id="KW-0472">Membrane</keyword>
<keyword evidence="2" id="KW-0413">Isomerase</keyword>
<keyword evidence="1" id="KW-0812">Transmembrane</keyword>
<reference evidence="2 3" key="1">
    <citation type="submission" date="2019-12" db="EMBL/GenBank/DDBJ databases">
        <title>Genomic-based taxomic classification of the family Erythrobacteraceae.</title>
        <authorList>
            <person name="Xu L."/>
        </authorList>
    </citation>
    <scope>NUCLEOTIDE SEQUENCE [LARGE SCALE GENOMIC DNA]</scope>
    <source>
        <strain evidence="2 3">DSM 18604</strain>
    </source>
</reference>
<dbReference type="EMBL" id="WTYQ01000002">
    <property type="protein sequence ID" value="MXP25567.1"/>
    <property type="molecule type" value="Genomic_DNA"/>
</dbReference>
<dbReference type="AlphaFoldDB" id="A0A845A7R7"/>
<evidence type="ECO:0000313" key="2">
    <source>
        <dbReference type="EMBL" id="MXP25567.1"/>
    </source>
</evidence>
<proteinExistence type="predicted"/>
<comment type="caution">
    <text evidence="2">The sequence shown here is derived from an EMBL/GenBank/DDBJ whole genome shotgun (WGS) entry which is preliminary data.</text>
</comment>
<keyword evidence="1" id="KW-1133">Transmembrane helix</keyword>
<protein>
    <submittedName>
        <fullName evidence="2">Isopropylmalate isomerase</fullName>
    </submittedName>
</protein>